<feature type="transmembrane region" description="Helical" evidence="12">
    <location>
        <begin position="432"/>
        <end position="453"/>
    </location>
</feature>
<keyword evidence="5 12" id="KW-0812">Transmembrane</keyword>
<name>A0A8S1CWZ5_9INSE</name>
<gene>
    <name evidence="13" type="ORF">CLODIP_2_CD09504</name>
</gene>
<evidence type="ECO:0000256" key="9">
    <source>
        <dbReference type="ARBA" id="ARBA00023136"/>
    </source>
</evidence>
<dbReference type="Proteomes" id="UP000494165">
    <property type="component" value="Unassembled WGS sequence"/>
</dbReference>
<sequence>MAQPQLCAHHQRSFALNHKPPTISENGGGEEPEVEATHTSRPSLLELALHNSSQRFWVQQDVISPLLTPAPVAPAGRSQRSFSLPFIQKPNEFELASQKDSGDGLFTTISALYGKLLVVMGIAFPMAEVISTHVPVSYYEGFYLYLYFVSLIFLFSMYCISFPTVRPLKSLSGQRKFGGERTADEDESDEAAQQKLWRLPRRQTMRYGSFYLRMGAVAFGIGSMIYSGLEFGQYFELKKNTKCHNVYLALTPLTRMAFIIAQMMFIFMKNIRFESRPQLRLVLRFGLMHMIATNLCVWLNVLIQETKHEILTFYDPNNNNFSAVLSHNNSLHERRHRRGLVERHDLFECRRTNIMGSLVQNASPFLFPCTIEYSLICCVILYAIWKNVVTSPAGKTQPGGNTRSSVRSAGKIVSHQTSQHFSVDCANAHRGLFSGILVLVFTIISLIMFFVLLKEEEFQLIAIYEFNICELTLYVSTTVACLCCMFQMRNLKYDLRRNLDLDNILLVIAQTGLYIYSMFSIIAGFFSVEVTRPGILITAAFSLIQTTCQTIFVLDAWWRRCSTAQDMRRKPGRQLVTFMLVTNMAMWTVNRLENTRADFHPVELRFYGVWAWTIITHVSMPLAIFYRFHSTVCLCEIWKSTYKMRLVP</sequence>
<evidence type="ECO:0000256" key="4">
    <source>
        <dbReference type="ARBA" id="ARBA00022475"/>
    </source>
</evidence>
<keyword evidence="8" id="KW-0406">Ion transport</keyword>
<evidence type="ECO:0000256" key="7">
    <source>
        <dbReference type="ARBA" id="ARBA00022989"/>
    </source>
</evidence>
<keyword evidence="14" id="KW-1185">Reference proteome</keyword>
<feature type="transmembrane region" description="Helical" evidence="12">
    <location>
        <begin position="281"/>
        <end position="303"/>
    </location>
</feature>
<evidence type="ECO:0000256" key="2">
    <source>
        <dbReference type="ARBA" id="ARBA00006513"/>
    </source>
</evidence>
<dbReference type="AlphaFoldDB" id="A0A8S1CWZ5"/>
<evidence type="ECO:0000256" key="12">
    <source>
        <dbReference type="SAM" id="Phobius"/>
    </source>
</evidence>
<evidence type="ECO:0000313" key="14">
    <source>
        <dbReference type="Proteomes" id="UP000494165"/>
    </source>
</evidence>
<feature type="transmembrane region" description="Helical" evidence="12">
    <location>
        <begin position="365"/>
        <end position="385"/>
    </location>
</feature>
<organism evidence="13 14">
    <name type="scientific">Cloeon dipterum</name>
    <dbReference type="NCBI Taxonomy" id="197152"/>
    <lineage>
        <taxon>Eukaryota</taxon>
        <taxon>Metazoa</taxon>
        <taxon>Ecdysozoa</taxon>
        <taxon>Arthropoda</taxon>
        <taxon>Hexapoda</taxon>
        <taxon>Insecta</taxon>
        <taxon>Pterygota</taxon>
        <taxon>Palaeoptera</taxon>
        <taxon>Ephemeroptera</taxon>
        <taxon>Pisciforma</taxon>
        <taxon>Baetidae</taxon>
        <taxon>Cloeon</taxon>
    </lineage>
</organism>
<feature type="transmembrane region" description="Helical" evidence="12">
    <location>
        <begin position="144"/>
        <end position="165"/>
    </location>
</feature>
<evidence type="ECO:0000256" key="6">
    <source>
        <dbReference type="ARBA" id="ARBA00022781"/>
    </source>
</evidence>
<comment type="subcellular location">
    <subcellularLocation>
        <location evidence="1">Cell membrane</location>
        <topology evidence="1">Multi-pass membrane protein</topology>
    </subcellularLocation>
</comment>
<comment type="similarity">
    <text evidence="2">Belongs to the otopetrin family.</text>
</comment>
<keyword evidence="10" id="KW-0407">Ion channel</keyword>
<comment type="caution">
    <text evidence="13">The sequence shown here is derived from an EMBL/GenBank/DDBJ whole genome shotgun (WGS) entry which is preliminary data.</text>
</comment>
<dbReference type="OrthoDB" id="6429739at2759"/>
<dbReference type="GO" id="GO:0015252">
    <property type="term" value="F:proton channel activity"/>
    <property type="evidence" value="ECO:0007669"/>
    <property type="project" value="InterPro"/>
</dbReference>
<dbReference type="Pfam" id="PF03189">
    <property type="entry name" value="Otopetrin"/>
    <property type="match status" value="1"/>
</dbReference>
<proteinExistence type="inferred from homology"/>
<evidence type="ECO:0000256" key="8">
    <source>
        <dbReference type="ARBA" id="ARBA00023065"/>
    </source>
</evidence>
<protein>
    <recommendedName>
        <fullName evidence="15">Otopetrin</fullName>
    </recommendedName>
</protein>
<evidence type="ECO:0000256" key="11">
    <source>
        <dbReference type="SAM" id="MobiDB-lite"/>
    </source>
</evidence>
<keyword evidence="7 12" id="KW-1133">Transmembrane helix</keyword>
<evidence type="ECO:0000313" key="13">
    <source>
        <dbReference type="EMBL" id="CAB3372568.1"/>
    </source>
</evidence>
<feature type="transmembrane region" description="Helical" evidence="12">
    <location>
        <begin position="534"/>
        <end position="554"/>
    </location>
</feature>
<reference evidence="13 14" key="1">
    <citation type="submission" date="2020-04" db="EMBL/GenBank/DDBJ databases">
        <authorList>
            <person name="Alioto T."/>
            <person name="Alioto T."/>
            <person name="Gomez Garrido J."/>
        </authorList>
    </citation>
    <scope>NUCLEOTIDE SEQUENCE [LARGE SCALE GENOMIC DNA]</scope>
</reference>
<evidence type="ECO:0008006" key="15">
    <source>
        <dbReference type="Google" id="ProtNLM"/>
    </source>
</evidence>
<dbReference type="PANTHER" id="PTHR21522">
    <property type="entry name" value="PROTON CHANNEL OTOP"/>
    <property type="match status" value="1"/>
</dbReference>
<feature type="transmembrane region" description="Helical" evidence="12">
    <location>
        <begin position="503"/>
        <end position="528"/>
    </location>
</feature>
<evidence type="ECO:0000256" key="3">
    <source>
        <dbReference type="ARBA" id="ARBA00022448"/>
    </source>
</evidence>
<evidence type="ECO:0000256" key="10">
    <source>
        <dbReference type="ARBA" id="ARBA00023303"/>
    </source>
</evidence>
<keyword evidence="3" id="KW-0813">Transport</keyword>
<feature type="transmembrane region" description="Helical" evidence="12">
    <location>
        <begin position="210"/>
        <end position="229"/>
    </location>
</feature>
<accession>A0A8S1CWZ5</accession>
<evidence type="ECO:0000256" key="1">
    <source>
        <dbReference type="ARBA" id="ARBA00004651"/>
    </source>
</evidence>
<dbReference type="GO" id="GO:0005886">
    <property type="term" value="C:plasma membrane"/>
    <property type="evidence" value="ECO:0007669"/>
    <property type="project" value="UniProtKB-SubCell"/>
</dbReference>
<keyword evidence="4" id="KW-1003">Cell membrane</keyword>
<dbReference type="EMBL" id="CADEPI010000074">
    <property type="protein sequence ID" value="CAB3372568.1"/>
    <property type="molecule type" value="Genomic_DNA"/>
</dbReference>
<keyword evidence="9 12" id="KW-0472">Membrane</keyword>
<feature type="transmembrane region" description="Helical" evidence="12">
    <location>
        <begin position="249"/>
        <end position="269"/>
    </location>
</feature>
<feature type="region of interest" description="Disordered" evidence="11">
    <location>
        <begin position="1"/>
        <end position="40"/>
    </location>
</feature>
<feature type="transmembrane region" description="Helical" evidence="12">
    <location>
        <begin position="604"/>
        <end position="626"/>
    </location>
</feature>
<evidence type="ECO:0000256" key="5">
    <source>
        <dbReference type="ARBA" id="ARBA00022692"/>
    </source>
</evidence>
<keyword evidence="6" id="KW-0375">Hydrogen ion transport</keyword>
<dbReference type="InterPro" id="IPR004878">
    <property type="entry name" value="Otopetrin"/>
</dbReference>
<feature type="transmembrane region" description="Helical" evidence="12">
    <location>
        <begin position="575"/>
        <end position="592"/>
    </location>
</feature>
<dbReference type="PANTHER" id="PTHR21522:SF30">
    <property type="entry name" value="GH01206P"/>
    <property type="match status" value="1"/>
</dbReference>
<feature type="transmembrane region" description="Helical" evidence="12">
    <location>
        <begin position="105"/>
        <end position="124"/>
    </location>
</feature>